<dbReference type="InterPro" id="IPR045220">
    <property type="entry name" value="FRHB/FDHB/HCAR-like"/>
</dbReference>
<dbReference type="PROSITE" id="PS51379">
    <property type="entry name" value="4FE4S_FER_2"/>
    <property type="match status" value="3"/>
</dbReference>
<dbReference type="AlphaFoldDB" id="A0A0F9DV24"/>
<feature type="domain" description="4Fe-4S ferredoxin-type" evidence="1">
    <location>
        <begin position="285"/>
        <end position="314"/>
    </location>
</feature>
<dbReference type="Pfam" id="PF04432">
    <property type="entry name" value="FrhB_FdhB_C"/>
    <property type="match status" value="1"/>
</dbReference>
<feature type="non-terminal residue" evidence="2">
    <location>
        <position position="1"/>
    </location>
</feature>
<dbReference type="InterPro" id="IPR017900">
    <property type="entry name" value="4Fe4S_Fe_S_CS"/>
</dbReference>
<dbReference type="GO" id="GO:0052592">
    <property type="term" value="F:oxidoreductase activity, acting on CH or CH2 groups, with an iron-sulfur protein as acceptor"/>
    <property type="evidence" value="ECO:0007669"/>
    <property type="project" value="TreeGrafter"/>
</dbReference>
<comment type="caution">
    <text evidence="2">The sequence shown here is derived from an EMBL/GenBank/DDBJ whole genome shotgun (WGS) entry which is preliminary data.</text>
</comment>
<organism evidence="2">
    <name type="scientific">marine sediment metagenome</name>
    <dbReference type="NCBI Taxonomy" id="412755"/>
    <lineage>
        <taxon>unclassified sequences</taxon>
        <taxon>metagenomes</taxon>
        <taxon>ecological metagenomes</taxon>
    </lineage>
</organism>
<accession>A0A0F9DV24</accession>
<protein>
    <recommendedName>
        <fullName evidence="1">4Fe-4S ferredoxin-type domain-containing protein</fullName>
    </recommendedName>
</protein>
<dbReference type="PANTHER" id="PTHR31332:SF0">
    <property type="entry name" value="7-HYDROXYMETHYL CHLOROPHYLL A REDUCTASE, CHLOROPLASTIC"/>
    <property type="match status" value="1"/>
</dbReference>
<evidence type="ECO:0000259" key="1">
    <source>
        <dbReference type="PROSITE" id="PS51379"/>
    </source>
</evidence>
<reference evidence="2" key="1">
    <citation type="journal article" date="2015" name="Nature">
        <title>Complex archaea that bridge the gap between prokaryotes and eukaryotes.</title>
        <authorList>
            <person name="Spang A."/>
            <person name="Saw J.H."/>
            <person name="Jorgensen S.L."/>
            <person name="Zaremba-Niedzwiedzka K."/>
            <person name="Martijn J."/>
            <person name="Lind A.E."/>
            <person name="van Eijk R."/>
            <person name="Schleper C."/>
            <person name="Guy L."/>
            <person name="Ettema T.J."/>
        </authorList>
    </citation>
    <scope>NUCLEOTIDE SEQUENCE</scope>
</reference>
<dbReference type="PANTHER" id="PTHR31332">
    <property type="entry name" value="7-HYDROXYMETHYL CHLOROPHYLL A REDUCTASE, CHLOROPLASTIC"/>
    <property type="match status" value="1"/>
</dbReference>
<dbReference type="InterPro" id="IPR017896">
    <property type="entry name" value="4Fe4S_Fe-S-bd"/>
</dbReference>
<dbReference type="SUPFAM" id="SSF54862">
    <property type="entry name" value="4Fe-4S ferredoxins"/>
    <property type="match status" value="1"/>
</dbReference>
<sequence>EQLGKITLTIGLYCSSNYTYDLMQKLVVEKLEVPINEVKKIDISKGKLFVYKKDGDVKKIGVKQTTPFYWDSCKFCKDYTAEFADISLGSVGAPSDDWNSMFIRSDLGMEIIDDLVAAGKITTADDFDTARLERECTRKKKNVKGIEKKYLSIQDLKAYFVTTVDLVPEIPDPLACSYCGTCVYMCPFDTITMKNNGEVIDLKNIEIISKKVVPSLNIKLNDCEKIKRKAKVYVEGKMDLDWDKCINCLSCIEVCPTGAFFDADIPNEGPALEYNGITYEQGRWREVDYDDDKCIRCGACTMACPKDVMTLTIDKVNFSGEYQDIFWLEVIRRLKA</sequence>
<feature type="domain" description="4Fe-4S ferredoxin-type" evidence="1">
    <location>
        <begin position="236"/>
        <end position="265"/>
    </location>
</feature>
<gene>
    <name evidence="2" type="ORF">LCGC14_2152370</name>
</gene>
<dbReference type="EMBL" id="LAZR01027449">
    <property type="protein sequence ID" value="KKL65698.1"/>
    <property type="molecule type" value="Genomic_DNA"/>
</dbReference>
<feature type="domain" description="4Fe-4S ferredoxin-type" evidence="1">
    <location>
        <begin position="166"/>
        <end position="196"/>
    </location>
</feature>
<proteinExistence type="predicted"/>
<dbReference type="PROSITE" id="PS00198">
    <property type="entry name" value="4FE4S_FER_1"/>
    <property type="match status" value="2"/>
</dbReference>
<evidence type="ECO:0000313" key="2">
    <source>
        <dbReference type="EMBL" id="KKL65698.1"/>
    </source>
</evidence>
<dbReference type="Gene3D" id="3.10.450.750">
    <property type="match status" value="1"/>
</dbReference>
<dbReference type="InterPro" id="IPR007525">
    <property type="entry name" value="FrhB_FdhB_C"/>
</dbReference>
<dbReference type="Pfam" id="PF00037">
    <property type="entry name" value="Fer4"/>
    <property type="match status" value="1"/>
</dbReference>
<dbReference type="Pfam" id="PF13237">
    <property type="entry name" value="Fer4_10"/>
    <property type="match status" value="1"/>
</dbReference>
<dbReference type="Gene3D" id="3.30.70.20">
    <property type="match status" value="3"/>
</dbReference>
<name>A0A0F9DV24_9ZZZZ</name>